<sequence>MSLESLYQEIILDHYKNPRGRGLLEAPLGTAFHVNPTCGDEINMQVASDADGGLLIGYEGTGCSISQASASVLYELVQGLPVAEAEEIRLAFVELMHSQGNAEPDEEVLGDAVAFVGVAKYPARIKCALLAWMALQDAEIKADLVITAPLDEK</sequence>
<dbReference type="InterPro" id="IPR002871">
    <property type="entry name" value="NIF_FeS_clus_asmbl_NifU_N"/>
</dbReference>
<feature type="domain" description="NIF system FeS cluster assembly NifU N-terminal" evidence="1">
    <location>
        <begin position="7"/>
        <end position="127"/>
    </location>
</feature>
<protein>
    <submittedName>
        <fullName evidence="2">Unannotated protein</fullName>
    </submittedName>
</protein>
<proteinExistence type="predicted"/>
<dbReference type="NCBIfam" id="TIGR01994">
    <property type="entry name" value="SUF_scaf_2"/>
    <property type="match status" value="1"/>
</dbReference>
<dbReference type="CDD" id="cd06664">
    <property type="entry name" value="IscU_like"/>
    <property type="match status" value="1"/>
</dbReference>
<accession>A0A6J6SN14</accession>
<dbReference type="PANTHER" id="PTHR10093">
    <property type="entry name" value="IRON-SULFUR CLUSTER ASSEMBLY ENZYME NIFU HOMOLOG"/>
    <property type="match status" value="1"/>
</dbReference>
<name>A0A6J6SN14_9ZZZZ</name>
<organism evidence="2">
    <name type="scientific">freshwater metagenome</name>
    <dbReference type="NCBI Taxonomy" id="449393"/>
    <lineage>
        <taxon>unclassified sequences</taxon>
        <taxon>metagenomes</taxon>
        <taxon>ecological metagenomes</taxon>
    </lineage>
</organism>
<gene>
    <name evidence="2" type="ORF">UFOPK2809_00039</name>
    <name evidence="3" type="ORF">UFOPK4092_00833</name>
</gene>
<evidence type="ECO:0000259" key="1">
    <source>
        <dbReference type="Pfam" id="PF01592"/>
    </source>
</evidence>
<evidence type="ECO:0000313" key="3">
    <source>
        <dbReference type="EMBL" id="CAB5019258.1"/>
    </source>
</evidence>
<reference evidence="2" key="1">
    <citation type="submission" date="2020-05" db="EMBL/GenBank/DDBJ databases">
        <authorList>
            <person name="Chiriac C."/>
            <person name="Salcher M."/>
            <person name="Ghai R."/>
            <person name="Kavagutti S V."/>
        </authorList>
    </citation>
    <scope>NUCLEOTIDE SEQUENCE</scope>
</reference>
<dbReference type="GO" id="GO:0005506">
    <property type="term" value="F:iron ion binding"/>
    <property type="evidence" value="ECO:0007669"/>
    <property type="project" value="InterPro"/>
</dbReference>
<dbReference type="GO" id="GO:0016226">
    <property type="term" value="P:iron-sulfur cluster assembly"/>
    <property type="evidence" value="ECO:0007669"/>
    <property type="project" value="InterPro"/>
</dbReference>
<dbReference type="SUPFAM" id="SSF82649">
    <property type="entry name" value="SufE/NifU"/>
    <property type="match status" value="1"/>
</dbReference>
<evidence type="ECO:0000313" key="2">
    <source>
        <dbReference type="EMBL" id="CAB4736123.1"/>
    </source>
</evidence>
<dbReference type="GO" id="GO:0051536">
    <property type="term" value="F:iron-sulfur cluster binding"/>
    <property type="evidence" value="ECO:0007669"/>
    <property type="project" value="InterPro"/>
</dbReference>
<dbReference type="AlphaFoldDB" id="A0A6J6SN14"/>
<dbReference type="EMBL" id="CAFBPJ010000083">
    <property type="protein sequence ID" value="CAB5019258.1"/>
    <property type="molecule type" value="Genomic_DNA"/>
</dbReference>
<dbReference type="Gene3D" id="3.90.1010.10">
    <property type="match status" value="1"/>
</dbReference>
<dbReference type="EMBL" id="CAEZZA010000003">
    <property type="protein sequence ID" value="CAB4736123.1"/>
    <property type="molecule type" value="Genomic_DNA"/>
</dbReference>
<dbReference type="Pfam" id="PF01592">
    <property type="entry name" value="NifU_N"/>
    <property type="match status" value="1"/>
</dbReference>